<dbReference type="InterPro" id="IPR032675">
    <property type="entry name" value="LRR_dom_sf"/>
</dbReference>
<keyword evidence="2" id="KW-1185">Reference proteome</keyword>
<gene>
    <name evidence="1" type="ORF">TCIL3000_0_25810</name>
</gene>
<dbReference type="SUPFAM" id="SSF52047">
    <property type="entry name" value="RNI-like"/>
    <property type="match status" value="1"/>
</dbReference>
<accession>F9W3A2</accession>
<dbReference type="VEuPathDB" id="TriTrypDB:TcIL3000_0_25810"/>
<name>F9W3A2_TRYCI</name>
<reference evidence="2" key="1">
    <citation type="submission" date="2011-07" db="EMBL/GenBank/DDBJ databases">
        <title>Divergent evolution of antigenic variation in African trypanosomes.</title>
        <authorList>
            <person name="Jackson A.P."/>
            <person name="Berry A."/>
            <person name="Allison H.C."/>
            <person name="Burton P."/>
            <person name="Anderson J."/>
            <person name="Aslett M."/>
            <person name="Brown R."/>
            <person name="Corton N."/>
            <person name="Harris D."/>
            <person name="Hauser H."/>
            <person name="Gamble J."/>
            <person name="Gilderthorp R."/>
            <person name="McQuillan J."/>
            <person name="Quail M.A."/>
            <person name="Sanders M."/>
            <person name="Van Tonder A."/>
            <person name="Ginger M.L."/>
            <person name="Donelson J.E."/>
            <person name="Field M.C."/>
            <person name="Barry J.D."/>
            <person name="Berriman M."/>
            <person name="Hertz-Fowler C."/>
        </authorList>
    </citation>
    <scope>NUCLEOTIDE SEQUENCE [LARGE SCALE GENOMIC DNA]</scope>
    <source>
        <strain evidence="2">IL3000</strain>
    </source>
</reference>
<dbReference type="InterPro" id="IPR006553">
    <property type="entry name" value="Leu-rich_rpt_Cys-con_subtyp"/>
</dbReference>
<evidence type="ECO:0000313" key="2">
    <source>
        <dbReference type="Proteomes" id="UP000000702"/>
    </source>
</evidence>
<dbReference type="Gene3D" id="3.80.10.10">
    <property type="entry name" value="Ribonuclease Inhibitor"/>
    <property type="match status" value="4"/>
</dbReference>
<proteinExistence type="predicted"/>
<dbReference type="SMART" id="SM00367">
    <property type="entry name" value="LRR_CC"/>
    <property type="match status" value="5"/>
</dbReference>
<evidence type="ECO:0000313" key="1">
    <source>
        <dbReference type="EMBL" id="CCD11610.1"/>
    </source>
</evidence>
<dbReference type="Proteomes" id="UP000000702">
    <property type="component" value="Unassembled WGS sequence"/>
</dbReference>
<sequence length="739" mass="81220">MGNVLASFPIGLGGRGVKEISQDHKCRGPDDLEQLTELLTALRSREGHDICSVEIRPVETPLGLSRDVEAPSAYSVTLRGVTLEDGDVELIRECKSVTQLSFVDCVGRLDLKDLAGHSFLAELHIDVSGKVDRFDALQDLPSLRNLWIRNEKMTGRDFWHISTVHTLESLGVRGAINSMCLGILMHLPHLKILDLSETMINDKCLRVISISRTLIRLDVSSCKRLEDVSSLSSITTLEELNLSQCNVLVGVDLLGKLPFLQVLDLRGTSFPPGTIFGLSESKSLSGLYISSCPDLTEVVSIRQLGTLDQINISRRSDLRKSIEVVGCLQLLRTLEMSNTSITDDCLDDLMQCRFLSKLDLSLCCNLRDVGALSEIKNLEELNLGGCSNITKGVDQFGRLAVLRVLNLSGNWLYPGLLLGISSARTLAVLDLSSCHIEPPTTGRGRRRSAAGEGAPKSFDDYKEEVQALGRLPVLQLLDMSDTCITDSCITGLSKSRSLKTLNLSSCKQLTNVRPLASIRSLEVLNLAWCKNLEYGTEALGKIPRLRVLDLSNAAINDHCFHGIANSHRLSSWVPGLSRVPLVNLLRRITVTESSLSQLDLSLCWGLIDIAYLADIATLRELRLRGCRNLRSGFHALGRLPLLQMLDLSDTLITDGCLKGLQASRSLLTLNLSSCNRLTDISPIANILSLEVLNLRQSENVKKGIDALAGHPRLCVLYMSSTNISYDLAQTLRWQGILLK</sequence>
<dbReference type="Pfam" id="PF13516">
    <property type="entry name" value="LRR_6"/>
    <property type="match status" value="1"/>
</dbReference>
<protein>
    <submittedName>
        <fullName evidence="1">WGS project CAEQ00000000 data, annotated contig 1025</fullName>
    </submittedName>
</protein>
<dbReference type="PROSITE" id="PS51450">
    <property type="entry name" value="LRR"/>
    <property type="match status" value="1"/>
</dbReference>
<dbReference type="AlphaFoldDB" id="F9W3A2"/>
<dbReference type="SUPFAM" id="SSF52058">
    <property type="entry name" value="L domain-like"/>
    <property type="match status" value="1"/>
</dbReference>
<dbReference type="PANTHER" id="PTHR12904">
    <property type="match status" value="1"/>
</dbReference>
<dbReference type="PANTHER" id="PTHR12904:SF23">
    <property type="entry name" value="PROTEIN ZER-1 HOMOLOG"/>
    <property type="match status" value="1"/>
</dbReference>
<organism evidence="1 2">
    <name type="scientific">Trypanosoma congolense (strain IL3000)</name>
    <dbReference type="NCBI Taxonomy" id="1068625"/>
    <lineage>
        <taxon>Eukaryota</taxon>
        <taxon>Discoba</taxon>
        <taxon>Euglenozoa</taxon>
        <taxon>Kinetoplastea</taxon>
        <taxon>Metakinetoplastina</taxon>
        <taxon>Trypanosomatida</taxon>
        <taxon>Trypanosomatidae</taxon>
        <taxon>Trypanosoma</taxon>
        <taxon>Nannomonas</taxon>
    </lineage>
</organism>
<reference evidence="1 2" key="2">
    <citation type="journal article" date="2012" name="Proc. Natl. Acad. Sci. U.S.A.">
        <title>Antigenic diversity is generated by distinct evolutionary mechanisms in African trypanosome species.</title>
        <authorList>
            <person name="Jackson A.P."/>
            <person name="Berry A."/>
            <person name="Aslett M."/>
            <person name="Allison H.C."/>
            <person name="Burton P."/>
            <person name="Vavrova-Anderson J."/>
            <person name="Brown R."/>
            <person name="Browne H."/>
            <person name="Corton N."/>
            <person name="Hauser H."/>
            <person name="Gamble J."/>
            <person name="Gilderthorp R."/>
            <person name="Marcello L."/>
            <person name="McQuillan J."/>
            <person name="Otto T.D."/>
            <person name="Quail M.A."/>
            <person name="Sanders M.J."/>
            <person name="van Tonder A."/>
            <person name="Ginger M.L."/>
            <person name="Field M.C."/>
            <person name="Barry J.D."/>
            <person name="Hertz-Fowler C."/>
            <person name="Berriman M."/>
        </authorList>
    </citation>
    <scope>NUCLEOTIDE SEQUENCE [LARGE SCALE GENOMIC DNA]</scope>
    <source>
        <strain evidence="1 2">IL3000</strain>
    </source>
</reference>
<dbReference type="InterPro" id="IPR051341">
    <property type="entry name" value="Zyg-11_UBL_adapter"/>
</dbReference>
<dbReference type="EMBL" id="CAEQ01000379">
    <property type="protein sequence ID" value="CCD11610.1"/>
    <property type="molecule type" value="Genomic_DNA"/>
</dbReference>
<dbReference type="InterPro" id="IPR001611">
    <property type="entry name" value="Leu-rich_rpt"/>
</dbReference>
<dbReference type="OMA" id="WIEKCAM"/>
<comment type="caution">
    <text evidence="1">The sequence shown here is derived from an EMBL/GenBank/DDBJ whole genome shotgun (WGS) entry which is preliminary data.</text>
</comment>